<protein>
    <submittedName>
        <fullName evidence="2">Uncharacterized protein</fullName>
    </submittedName>
</protein>
<dbReference type="AlphaFoldDB" id="A0A087HQ45"/>
<proteinExistence type="predicted"/>
<dbReference type="OMA" id="NGKDEAM"/>
<dbReference type="GO" id="GO:0009543">
    <property type="term" value="C:chloroplast thylakoid lumen"/>
    <property type="evidence" value="ECO:0007669"/>
    <property type="project" value="EnsemblPlants"/>
</dbReference>
<accession>A0A087HQ45</accession>
<dbReference type="PANTHER" id="PTHR37182">
    <property type="entry name" value="F24J8.11 PROTEIN"/>
    <property type="match status" value="1"/>
</dbReference>
<evidence type="ECO:0000313" key="2">
    <source>
        <dbReference type="EMBL" id="KFK44247.1"/>
    </source>
</evidence>
<reference evidence="3" key="1">
    <citation type="journal article" date="2015" name="Nat. Plants">
        <title>Genome expansion of Arabis alpina linked with retrotransposition and reduced symmetric DNA methylation.</title>
        <authorList>
            <person name="Willing E.M."/>
            <person name="Rawat V."/>
            <person name="Mandakova T."/>
            <person name="Maumus F."/>
            <person name="James G.V."/>
            <person name="Nordstroem K.J."/>
            <person name="Becker C."/>
            <person name="Warthmann N."/>
            <person name="Chica C."/>
            <person name="Szarzynska B."/>
            <person name="Zytnicki M."/>
            <person name="Albani M.C."/>
            <person name="Kiefer C."/>
            <person name="Bergonzi S."/>
            <person name="Castaings L."/>
            <person name="Mateos J.L."/>
            <person name="Berns M.C."/>
            <person name="Bujdoso N."/>
            <person name="Piofczyk T."/>
            <person name="de Lorenzo L."/>
            <person name="Barrero-Sicilia C."/>
            <person name="Mateos I."/>
            <person name="Piednoel M."/>
            <person name="Hagmann J."/>
            <person name="Chen-Min-Tao R."/>
            <person name="Iglesias-Fernandez R."/>
            <person name="Schuster S.C."/>
            <person name="Alonso-Blanco C."/>
            <person name="Roudier F."/>
            <person name="Carbonero P."/>
            <person name="Paz-Ares J."/>
            <person name="Davis S.J."/>
            <person name="Pecinka A."/>
            <person name="Quesneville H."/>
            <person name="Colot V."/>
            <person name="Lysak M.A."/>
            <person name="Weigel D."/>
            <person name="Coupland G."/>
            <person name="Schneeberger K."/>
        </authorList>
    </citation>
    <scope>NUCLEOTIDE SEQUENCE [LARGE SCALE GENOMIC DNA]</scope>
    <source>
        <strain evidence="3">cv. Pajares</strain>
    </source>
</reference>
<evidence type="ECO:0000313" key="3">
    <source>
        <dbReference type="Proteomes" id="UP000029120"/>
    </source>
</evidence>
<dbReference type="Proteomes" id="UP000029120">
    <property type="component" value="Chromosome 1"/>
</dbReference>
<dbReference type="eggNOG" id="ENOG502S6TW">
    <property type="taxonomic scope" value="Eukaryota"/>
</dbReference>
<organism evidence="2 3">
    <name type="scientific">Arabis alpina</name>
    <name type="common">Alpine rock-cress</name>
    <dbReference type="NCBI Taxonomy" id="50452"/>
    <lineage>
        <taxon>Eukaryota</taxon>
        <taxon>Viridiplantae</taxon>
        <taxon>Streptophyta</taxon>
        <taxon>Embryophyta</taxon>
        <taxon>Tracheophyta</taxon>
        <taxon>Spermatophyta</taxon>
        <taxon>Magnoliopsida</taxon>
        <taxon>eudicotyledons</taxon>
        <taxon>Gunneridae</taxon>
        <taxon>Pentapetalae</taxon>
        <taxon>rosids</taxon>
        <taxon>malvids</taxon>
        <taxon>Brassicales</taxon>
        <taxon>Brassicaceae</taxon>
        <taxon>Arabideae</taxon>
        <taxon>Arabis</taxon>
    </lineage>
</organism>
<evidence type="ECO:0000256" key="1">
    <source>
        <dbReference type="SAM" id="MobiDB-lite"/>
    </source>
</evidence>
<name>A0A087HQ45_ARAAL</name>
<gene>
    <name evidence="2" type="ordered locus">AALP_Aa1g233900</name>
</gene>
<dbReference type="PANTHER" id="PTHR37182:SF2">
    <property type="entry name" value="F24J8.11 PROTEIN"/>
    <property type="match status" value="1"/>
</dbReference>
<feature type="region of interest" description="Disordered" evidence="1">
    <location>
        <begin position="1"/>
        <end position="31"/>
    </location>
</feature>
<dbReference type="EMBL" id="CM002869">
    <property type="protein sequence ID" value="KFK44247.1"/>
    <property type="molecule type" value="Genomic_DNA"/>
</dbReference>
<keyword evidence="3" id="KW-1185">Reference proteome</keyword>
<sequence length="154" mass="16552">MAHSLGPLSPAAQVARLSSPSPPSRSQTPPVVLQIPPINRRTIVLGLGSALWSWKAFNGNEEAMAAARRAPPPPATEKKDPNVTGLQAKILANKKRKEAMKESIAKLREKGKPVVEEEAKVIEKGKPVVVEEPKLVEESKPVVVEEEPSSSSSE</sequence>
<dbReference type="Gramene" id="KFK44247">
    <property type="protein sequence ID" value="KFK44247"/>
    <property type="gene ID" value="AALP_AA1G233900"/>
</dbReference>
<dbReference type="OrthoDB" id="785928at2759"/>